<organism evidence="1 2">
    <name type="scientific">Lindgomyces ingoldianus</name>
    <dbReference type="NCBI Taxonomy" id="673940"/>
    <lineage>
        <taxon>Eukaryota</taxon>
        <taxon>Fungi</taxon>
        <taxon>Dikarya</taxon>
        <taxon>Ascomycota</taxon>
        <taxon>Pezizomycotina</taxon>
        <taxon>Dothideomycetes</taxon>
        <taxon>Pleosporomycetidae</taxon>
        <taxon>Pleosporales</taxon>
        <taxon>Lindgomycetaceae</taxon>
        <taxon>Lindgomyces</taxon>
    </lineage>
</organism>
<dbReference type="Proteomes" id="UP000799755">
    <property type="component" value="Unassembled WGS sequence"/>
</dbReference>
<gene>
    <name evidence="1" type="ORF">BDR25DRAFT_297112</name>
</gene>
<evidence type="ECO:0000313" key="1">
    <source>
        <dbReference type="EMBL" id="KAF2464050.1"/>
    </source>
</evidence>
<accession>A0ACB6QC30</accession>
<keyword evidence="2" id="KW-1185">Reference proteome</keyword>
<evidence type="ECO:0000313" key="2">
    <source>
        <dbReference type="Proteomes" id="UP000799755"/>
    </source>
</evidence>
<proteinExistence type="predicted"/>
<comment type="caution">
    <text evidence="1">The sequence shown here is derived from an EMBL/GenBank/DDBJ whole genome shotgun (WGS) entry which is preliminary data.</text>
</comment>
<name>A0ACB6QC30_9PLEO</name>
<sequence length="438" mass="48978">MGDVPELTHELSSLKIPDAKTIEISPHLSLQPPLSRRGRGPGLILVLNHYALLEKSKSSLDPPPLLKWAEEGFAVAQVLVPGKPDEFPLQQAVDELRKLEGCEEGGFGLISYLRRLPFYIEEPACLCPDIKAIISYSFKPFRSIDPSHNTLPAQLLHISGKPAPRRESISVVPDDEVTSSQPCESQGEVKQFRYVDANEGLWMLPADESYHASSANLSHSRSLSFLKPLLGGPYFNLEAIWDEHCRFEFVERDVEKTMATMVAEPYVNHIPTMTGGIGKDRLTAFYTHHFIFSNPADTKLELVSRTVGIDRVIDEFVFKCTHNRVIDWLLPSIPPTNLPLAIPFTSIINIRGDRLYHEHISWDQATVLFQLGLLPPWLKFPYPINGKPAPEGKRYEVKTPSAGKETAEKLVEACGSVGSNRLIVEGEGEGGRWREVDE</sequence>
<dbReference type="EMBL" id="MU003540">
    <property type="protein sequence ID" value="KAF2464050.1"/>
    <property type="molecule type" value="Genomic_DNA"/>
</dbReference>
<protein>
    <submittedName>
        <fullName evidence="1">Uncharacterized protein</fullName>
    </submittedName>
</protein>
<reference evidence="1" key="1">
    <citation type="journal article" date="2020" name="Stud. Mycol.">
        <title>101 Dothideomycetes genomes: a test case for predicting lifestyles and emergence of pathogens.</title>
        <authorList>
            <person name="Haridas S."/>
            <person name="Albert R."/>
            <person name="Binder M."/>
            <person name="Bloem J."/>
            <person name="Labutti K."/>
            <person name="Salamov A."/>
            <person name="Andreopoulos B."/>
            <person name="Baker S."/>
            <person name="Barry K."/>
            <person name="Bills G."/>
            <person name="Bluhm B."/>
            <person name="Cannon C."/>
            <person name="Castanera R."/>
            <person name="Culley D."/>
            <person name="Daum C."/>
            <person name="Ezra D."/>
            <person name="Gonzalez J."/>
            <person name="Henrissat B."/>
            <person name="Kuo A."/>
            <person name="Liang C."/>
            <person name="Lipzen A."/>
            <person name="Lutzoni F."/>
            <person name="Magnuson J."/>
            <person name="Mondo S."/>
            <person name="Nolan M."/>
            <person name="Ohm R."/>
            <person name="Pangilinan J."/>
            <person name="Park H.-J."/>
            <person name="Ramirez L."/>
            <person name="Alfaro M."/>
            <person name="Sun H."/>
            <person name="Tritt A."/>
            <person name="Yoshinaga Y."/>
            <person name="Zwiers L.-H."/>
            <person name="Turgeon B."/>
            <person name="Goodwin S."/>
            <person name="Spatafora J."/>
            <person name="Crous P."/>
            <person name="Grigoriev I."/>
        </authorList>
    </citation>
    <scope>NUCLEOTIDE SEQUENCE</scope>
    <source>
        <strain evidence="1">ATCC 200398</strain>
    </source>
</reference>